<dbReference type="EMBL" id="GBXM01000581">
    <property type="protein sequence ID" value="JAI07997.1"/>
    <property type="molecule type" value="Transcribed_RNA"/>
</dbReference>
<evidence type="ECO:0000256" key="1">
    <source>
        <dbReference type="SAM" id="MobiDB-lite"/>
    </source>
</evidence>
<reference evidence="2" key="1">
    <citation type="submission" date="2014-11" db="EMBL/GenBank/DDBJ databases">
        <authorList>
            <person name="Amaro Gonzalez C."/>
        </authorList>
    </citation>
    <scope>NUCLEOTIDE SEQUENCE</scope>
</reference>
<organism evidence="2">
    <name type="scientific">Anguilla anguilla</name>
    <name type="common">European freshwater eel</name>
    <name type="synonym">Muraena anguilla</name>
    <dbReference type="NCBI Taxonomy" id="7936"/>
    <lineage>
        <taxon>Eukaryota</taxon>
        <taxon>Metazoa</taxon>
        <taxon>Chordata</taxon>
        <taxon>Craniata</taxon>
        <taxon>Vertebrata</taxon>
        <taxon>Euteleostomi</taxon>
        <taxon>Actinopterygii</taxon>
        <taxon>Neopterygii</taxon>
        <taxon>Teleostei</taxon>
        <taxon>Anguilliformes</taxon>
        <taxon>Anguillidae</taxon>
        <taxon>Anguilla</taxon>
    </lineage>
</organism>
<name>A0A0E9XZY8_ANGAN</name>
<evidence type="ECO:0000313" key="2">
    <source>
        <dbReference type="EMBL" id="JAI07997.1"/>
    </source>
</evidence>
<protein>
    <submittedName>
        <fullName evidence="2">Uncharacterized protein</fullName>
    </submittedName>
</protein>
<accession>A0A0E9XZY8</accession>
<reference evidence="2" key="2">
    <citation type="journal article" date="2015" name="Fish Shellfish Immunol.">
        <title>Early steps in the European eel (Anguilla anguilla)-Vibrio vulnificus interaction in the gills: Role of the RtxA13 toxin.</title>
        <authorList>
            <person name="Callol A."/>
            <person name="Pajuelo D."/>
            <person name="Ebbesson L."/>
            <person name="Teles M."/>
            <person name="MacKenzie S."/>
            <person name="Amaro C."/>
        </authorList>
    </citation>
    <scope>NUCLEOTIDE SEQUENCE</scope>
</reference>
<sequence length="59" mass="6874">MCLGWCLLNTPKWECLLNVMVSCLFWPTLFWCSMSFPLQSGQHEPCQHESTHTEDSALR</sequence>
<feature type="compositionally biased region" description="Basic and acidic residues" evidence="1">
    <location>
        <begin position="45"/>
        <end position="59"/>
    </location>
</feature>
<proteinExistence type="predicted"/>
<feature type="region of interest" description="Disordered" evidence="1">
    <location>
        <begin position="39"/>
        <end position="59"/>
    </location>
</feature>
<dbReference type="AlphaFoldDB" id="A0A0E9XZY8"/>